<evidence type="ECO:0000313" key="3">
    <source>
        <dbReference type="Proteomes" id="UP001465976"/>
    </source>
</evidence>
<gene>
    <name evidence="2" type="ORF">V5O48_018594</name>
</gene>
<feature type="compositionally biased region" description="Acidic residues" evidence="1">
    <location>
        <begin position="37"/>
        <end position="71"/>
    </location>
</feature>
<dbReference type="Proteomes" id="UP001465976">
    <property type="component" value="Unassembled WGS sequence"/>
</dbReference>
<reference evidence="2 3" key="1">
    <citation type="submission" date="2024-02" db="EMBL/GenBank/DDBJ databases">
        <title>A draft genome for the cacao thread blight pathogen Marasmius crinis-equi.</title>
        <authorList>
            <person name="Cohen S.P."/>
            <person name="Baruah I.K."/>
            <person name="Amoako-Attah I."/>
            <person name="Bukari Y."/>
            <person name="Meinhardt L.W."/>
            <person name="Bailey B.A."/>
        </authorList>
    </citation>
    <scope>NUCLEOTIDE SEQUENCE [LARGE SCALE GENOMIC DNA]</scope>
    <source>
        <strain evidence="2 3">GH-76</strain>
    </source>
</reference>
<proteinExistence type="predicted"/>
<dbReference type="EMBL" id="JBAHYK010003465">
    <property type="protein sequence ID" value="KAL0563474.1"/>
    <property type="molecule type" value="Genomic_DNA"/>
</dbReference>
<keyword evidence="3" id="KW-1185">Reference proteome</keyword>
<protein>
    <submittedName>
        <fullName evidence="2">Uncharacterized protein</fullName>
    </submittedName>
</protein>
<organism evidence="2 3">
    <name type="scientific">Marasmius crinis-equi</name>
    <dbReference type="NCBI Taxonomy" id="585013"/>
    <lineage>
        <taxon>Eukaryota</taxon>
        <taxon>Fungi</taxon>
        <taxon>Dikarya</taxon>
        <taxon>Basidiomycota</taxon>
        <taxon>Agaricomycotina</taxon>
        <taxon>Agaricomycetes</taxon>
        <taxon>Agaricomycetidae</taxon>
        <taxon>Agaricales</taxon>
        <taxon>Marasmiineae</taxon>
        <taxon>Marasmiaceae</taxon>
        <taxon>Marasmius</taxon>
    </lineage>
</organism>
<evidence type="ECO:0000313" key="2">
    <source>
        <dbReference type="EMBL" id="KAL0563474.1"/>
    </source>
</evidence>
<evidence type="ECO:0000256" key="1">
    <source>
        <dbReference type="SAM" id="MobiDB-lite"/>
    </source>
</evidence>
<sequence>MDEDDRDEEGDEDLDFGEETGSEDTSDTDDGLRDMETGGEPDEAWNVEGDEEEGEEDVLVEEDVDEDDDEGEKQLKPRLPIIRRNLLNVVKSRREAS</sequence>
<feature type="region of interest" description="Disordered" evidence="1">
    <location>
        <begin position="1"/>
        <end position="77"/>
    </location>
</feature>
<comment type="caution">
    <text evidence="2">The sequence shown here is derived from an EMBL/GenBank/DDBJ whole genome shotgun (WGS) entry which is preliminary data.</text>
</comment>
<feature type="compositionally biased region" description="Acidic residues" evidence="1">
    <location>
        <begin position="1"/>
        <end position="29"/>
    </location>
</feature>
<name>A0ABR3EKQ6_9AGAR</name>
<accession>A0ABR3EKQ6</accession>